<dbReference type="InterPro" id="IPR020846">
    <property type="entry name" value="MFS_dom"/>
</dbReference>
<keyword evidence="3" id="KW-1003">Cell membrane</keyword>
<evidence type="ECO:0000259" key="8">
    <source>
        <dbReference type="PROSITE" id="PS50850"/>
    </source>
</evidence>
<feature type="transmembrane region" description="Helical" evidence="7">
    <location>
        <begin position="299"/>
        <end position="320"/>
    </location>
</feature>
<feature type="transmembrane region" description="Helical" evidence="7">
    <location>
        <begin position="210"/>
        <end position="231"/>
    </location>
</feature>
<feature type="transmembrane region" description="Helical" evidence="7">
    <location>
        <begin position="100"/>
        <end position="120"/>
    </location>
</feature>
<protein>
    <recommendedName>
        <fullName evidence="8">Major facilitator superfamily (MFS) profile domain-containing protein</fullName>
    </recommendedName>
</protein>
<dbReference type="PANTHER" id="PTHR43414:SF1">
    <property type="entry name" value="PEPTIDE PERMEASE"/>
    <property type="match status" value="1"/>
</dbReference>
<dbReference type="SUPFAM" id="SSF103473">
    <property type="entry name" value="MFS general substrate transporter"/>
    <property type="match status" value="1"/>
</dbReference>
<organism evidence="9 10">
    <name type="scientific">Streptomyces monashensis</name>
    <dbReference type="NCBI Taxonomy" id="1678012"/>
    <lineage>
        <taxon>Bacteria</taxon>
        <taxon>Bacillati</taxon>
        <taxon>Actinomycetota</taxon>
        <taxon>Actinomycetes</taxon>
        <taxon>Kitasatosporales</taxon>
        <taxon>Streptomycetaceae</taxon>
        <taxon>Streptomyces</taxon>
    </lineage>
</organism>
<dbReference type="InterPro" id="IPR036259">
    <property type="entry name" value="MFS_trans_sf"/>
</dbReference>
<dbReference type="PROSITE" id="PS50850">
    <property type="entry name" value="MFS"/>
    <property type="match status" value="1"/>
</dbReference>
<feature type="domain" description="Major facilitator superfamily (MFS) profile" evidence="8">
    <location>
        <begin position="1"/>
        <end position="386"/>
    </location>
</feature>
<sequence length="402" mass="41381">MRISLIAGCVLLSSTSFYMNFVLVPLYLLSVYHGHDASLLTGLVSAASFLVSAFVSPVWGRLSDRFGPKAMMLRSGVLLTVVYALFPLCHSPWQILGIRVVNGLASGFIPAAFAMAAKIVRESQAARAMSALSAARSAGALAGPALCGVGVATIGFTGTYVCTAAVMGVGALLTAFALPQIPGEGRTARSLNPFAPLFAVSVRNGLGTPLLVSFVSACVVSCITLLVPLFLTQTLHSSHSAEFTGTMFLVGGGIALGMAGVWGTLADRYGFERSLGAGLAGACLGVLVMSIASSVTVFAVGYVVTITFSCEFGTMLMVWLTHTQVGREARGLVLGTNNSLTLLGAGLGPLLAGGLTQGVGTRFMLIVSALLLAACLVAALAVWSLQSRRAPVERGPVEADAQ</sequence>
<name>A0A1S2PJ12_9ACTN</name>
<feature type="transmembrane region" description="Helical" evidence="7">
    <location>
        <begin position="158"/>
        <end position="179"/>
    </location>
</feature>
<reference evidence="9 10" key="1">
    <citation type="submission" date="2016-10" db="EMBL/GenBank/DDBJ databases">
        <title>Genome sequence of Streptomyces sp. MUSC 1.</title>
        <authorList>
            <person name="Lee L.-H."/>
            <person name="Ser H.-L."/>
            <person name="Law J.W.-F."/>
        </authorList>
    </citation>
    <scope>NUCLEOTIDE SEQUENCE [LARGE SCALE GENOMIC DNA]</scope>
    <source>
        <strain evidence="9 10">MUSC 1</strain>
    </source>
</reference>
<dbReference type="Pfam" id="PF07690">
    <property type="entry name" value="MFS_1"/>
    <property type="match status" value="1"/>
</dbReference>
<accession>A0A1S2PJ12</accession>
<evidence type="ECO:0000256" key="2">
    <source>
        <dbReference type="ARBA" id="ARBA00022448"/>
    </source>
</evidence>
<keyword evidence="2" id="KW-0813">Transport</keyword>
<dbReference type="Proteomes" id="UP000179642">
    <property type="component" value="Unassembled WGS sequence"/>
</dbReference>
<feature type="transmembrane region" description="Helical" evidence="7">
    <location>
        <begin position="39"/>
        <end position="59"/>
    </location>
</feature>
<dbReference type="Gene3D" id="1.20.1250.20">
    <property type="entry name" value="MFS general substrate transporter like domains"/>
    <property type="match status" value="1"/>
</dbReference>
<feature type="transmembrane region" description="Helical" evidence="7">
    <location>
        <begin position="363"/>
        <end position="385"/>
    </location>
</feature>
<evidence type="ECO:0000313" key="9">
    <source>
        <dbReference type="EMBL" id="OIJ93602.1"/>
    </source>
</evidence>
<dbReference type="AlphaFoldDB" id="A0A1S2PJ12"/>
<dbReference type="GO" id="GO:0022857">
    <property type="term" value="F:transmembrane transporter activity"/>
    <property type="evidence" value="ECO:0007669"/>
    <property type="project" value="InterPro"/>
</dbReference>
<keyword evidence="10" id="KW-1185">Reference proteome</keyword>
<keyword evidence="4 7" id="KW-0812">Transmembrane</keyword>
<evidence type="ECO:0000256" key="1">
    <source>
        <dbReference type="ARBA" id="ARBA00004651"/>
    </source>
</evidence>
<dbReference type="GO" id="GO:0005886">
    <property type="term" value="C:plasma membrane"/>
    <property type="evidence" value="ECO:0007669"/>
    <property type="project" value="UniProtKB-SubCell"/>
</dbReference>
<evidence type="ECO:0000256" key="3">
    <source>
        <dbReference type="ARBA" id="ARBA00022475"/>
    </source>
</evidence>
<comment type="subcellular location">
    <subcellularLocation>
        <location evidence="1">Cell membrane</location>
        <topology evidence="1">Multi-pass membrane protein</topology>
    </subcellularLocation>
</comment>
<dbReference type="InterPro" id="IPR001958">
    <property type="entry name" value="Tet-R_TetA/multi-R_MdtG-like"/>
</dbReference>
<dbReference type="PRINTS" id="PR01035">
    <property type="entry name" value="TCRTETA"/>
</dbReference>
<dbReference type="InterPro" id="IPR011701">
    <property type="entry name" value="MFS"/>
</dbReference>
<feature type="transmembrane region" description="Helical" evidence="7">
    <location>
        <begin position="332"/>
        <end position="351"/>
    </location>
</feature>
<evidence type="ECO:0000256" key="7">
    <source>
        <dbReference type="SAM" id="Phobius"/>
    </source>
</evidence>
<keyword evidence="6 7" id="KW-0472">Membrane</keyword>
<feature type="transmembrane region" description="Helical" evidence="7">
    <location>
        <begin position="275"/>
        <end position="293"/>
    </location>
</feature>
<dbReference type="PANTHER" id="PTHR43414">
    <property type="entry name" value="MULTIDRUG RESISTANCE PROTEIN MDTG"/>
    <property type="match status" value="1"/>
</dbReference>
<feature type="transmembrane region" description="Helical" evidence="7">
    <location>
        <begin position="132"/>
        <end position="152"/>
    </location>
</feature>
<feature type="transmembrane region" description="Helical" evidence="7">
    <location>
        <begin position="243"/>
        <end position="263"/>
    </location>
</feature>
<evidence type="ECO:0000256" key="4">
    <source>
        <dbReference type="ARBA" id="ARBA00022692"/>
    </source>
</evidence>
<gene>
    <name evidence="9" type="ORF">BIV23_37255</name>
</gene>
<dbReference type="EMBL" id="MLYO01000073">
    <property type="protein sequence ID" value="OIJ93602.1"/>
    <property type="molecule type" value="Genomic_DNA"/>
</dbReference>
<keyword evidence="5 7" id="KW-1133">Transmembrane helix</keyword>
<feature type="transmembrane region" description="Helical" evidence="7">
    <location>
        <begin position="71"/>
        <end position="88"/>
    </location>
</feature>
<evidence type="ECO:0000313" key="10">
    <source>
        <dbReference type="Proteomes" id="UP000179642"/>
    </source>
</evidence>
<proteinExistence type="predicted"/>
<feature type="transmembrane region" description="Helical" evidence="7">
    <location>
        <begin position="5"/>
        <end position="27"/>
    </location>
</feature>
<evidence type="ECO:0000256" key="5">
    <source>
        <dbReference type="ARBA" id="ARBA00022989"/>
    </source>
</evidence>
<comment type="caution">
    <text evidence="9">The sequence shown here is derived from an EMBL/GenBank/DDBJ whole genome shotgun (WGS) entry which is preliminary data.</text>
</comment>
<evidence type="ECO:0000256" key="6">
    <source>
        <dbReference type="ARBA" id="ARBA00023136"/>
    </source>
</evidence>